<accession>A0AB36TI17</accession>
<protein>
    <submittedName>
        <fullName evidence="4">Cellulose binding domain-containing protein</fullName>
    </submittedName>
</protein>
<sequence length="308" mass="34135">MKWYYKSKVKRQVIKTLITLPVVLVLTSLVVYTFLTNNRSGSRDADGTFPDSVKSPSIAINTPSPGTDATASAGLVPDNTFLTEHTNAPTPTDDITPTPTPTLEPTPEPTATPTSTPTFTPTSKPTPKPTATPTRKPTPTPTHTPTPKPAQKTPEKKGPIITVQYKNGDSTSSVTAIYPIFKITNNGDTSVKLSDIIIRYYYTKEGNENETFWCNEFTRDGSQVYGTFVKMSKPKENADHYLEIGFYDKAGSLKPGESVELKVGFAKNGWTKYNQFNDYSYNRVNNRFINWDHITVYLSGKLVYGKEP</sequence>
<dbReference type="SUPFAM" id="SSF49384">
    <property type="entry name" value="Carbohydrate-binding domain"/>
    <property type="match status" value="1"/>
</dbReference>
<dbReference type="InterPro" id="IPR001956">
    <property type="entry name" value="CBM3"/>
</dbReference>
<comment type="caution">
    <text evidence="4">The sequence shown here is derived from an EMBL/GenBank/DDBJ whole genome shotgun (WGS) entry which is preliminary data.</text>
</comment>
<dbReference type="InterPro" id="IPR008965">
    <property type="entry name" value="CBM2/CBM3_carb-bd_dom_sf"/>
</dbReference>
<proteinExistence type="predicted"/>
<keyword evidence="2" id="KW-1133">Transmembrane helix</keyword>
<evidence type="ECO:0000256" key="1">
    <source>
        <dbReference type="SAM" id="MobiDB-lite"/>
    </source>
</evidence>
<evidence type="ECO:0000313" key="4">
    <source>
        <dbReference type="EMBL" id="PFH03246.1"/>
    </source>
</evidence>
<feature type="region of interest" description="Disordered" evidence="1">
    <location>
        <begin position="39"/>
        <end position="159"/>
    </location>
</feature>
<organism evidence="4 5">
    <name type="scientific">Acetivibrio thermocellus AD2</name>
    <dbReference type="NCBI Taxonomy" id="1138384"/>
    <lineage>
        <taxon>Bacteria</taxon>
        <taxon>Bacillati</taxon>
        <taxon>Bacillota</taxon>
        <taxon>Clostridia</taxon>
        <taxon>Eubacteriales</taxon>
        <taxon>Oscillospiraceae</taxon>
        <taxon>Acetivibrio</taxon>
    </lineage>
</organism>
<dbReference type="GO" id="GO:0005975">
    <property type="term" value="P:carbohydrate metabolic process"/>
    <property type="evidence" value="ECO:0007669"/>
    <property type="project" value="InterPro"/>
</dbReference>
<dbReference type="SMR" id="A0AB36TI17"/>
<evidence type="ECO:0000259" key="3">
    <source>
        <dbReference type="PROSITE" id="PS51172"/>
    </source>
</evidence>
<dbReference type="AlphaFoldDB" id="A0AB36TI17"/>
<dbReference type="PROSITE" id="PS51172">
    <property type="entry name" value="CBM3"/>
    <property type="match status" value="1"/>
</dbReference>
<dbReference type="InterPro" id="IPR036966">
    <property type="entry name" value="CBM3_sf"/>
</dbReference>
<keyword evidence="2" id="KW-0472">Membrane</keyword>
<dbReference type="Proteomes" id="UP000223596">
    <property type="component" value="Unassembled WGS sequence"/>
</dbReference>
<feature type="compositionally biased region" description="Low complexity" evidence="1">
    <location>
        <begin position="86"/>
        <end position="97"/>
    </location>
</feature>
<keyword evidence="2" id="KW-0812">Transmembrane</keyword>
<gene>
    <name evidence="4" type="ORF">M972_112048</name>
</gene>
<dbReference type="SMART" id="SM01067">
    <property type="entry name" value="CBM_3"/>
    <property type="match status" value="1"/>
</dbReference>
<feature type="compositionally biased region" description="Polar residues" evidence="1">
    <location>
        <begin position="54"/>
        <end position="70"/>
    </location>
</feature>
<name>A0AB36TI17_ACETH</name>
<reference evidence="4 5" key="1">
    <citation type="submission" date="2017-09" db="EMBL/GenBank/DDBJ databases">
        <title>Evaluation of Pacific Biosciences Sequencing Technology to Finishing C. thermocellum Genome Sequences.</title>
        <authorList>
            <person name="Brown S."/>
        </authorList>
    </citation>
    <scope>NUCLEOTIDE SEQUENCE [LARGE SCALE GENOMIC DNA]</scope>
    <source>
        <strain evidence="4 5">AD2</strain>
    </source>
</reference>
<evidence type="ECO:0000313" key="5">
    <source>
        <dbReference type="Proteomes" id="UP000223596"/>
    </source>
</evidence>
<evidence type="ECO:0000256" key="2">
    <source>
        <dbReference type="SAM" id="Phobius"/>
    </source>
</evidence>
<dbReference type="Pfam" id="PF00942">
    <property type="entry name" value="CBM_3"/>
    <property type="match status" value="1"/>
</dbReference>
<feature type="compositionally biased region" description="Low complexity" evidence="1">
    <location>
        <begin position="111"/>
        <end position="123"/>
    </location>
</feature>
<dbReference type="GO" id="GO:0030248">
    <property type="term" value="F:cellulose binding"/>
    <property type="evidence" value="ECO:0007669"/>
    <property type="project" value="InterPro"/>
</dbReference>
<dbReference type="EMBL" id="PDBW01000001">
    <property type="protein sequence ID" value="PFH03246.1"/>
    <property type="molecule type" value="Genomic_DNA"/>
</dbReference>
<feature type="compositionally biased region" description="Pro residues" evidence="1">
    <location>
        <begin position="98"/>
        <end position="110"/>
    </location>
</feature>
<dbReference type="Gene3D" id="2.60.40.710">
    <property type="entry name" value="Endoglucanase-like"/>
    <property type="match status" value="1"/>
</dbReference>
<feature type="domain" description="CBM3" evidence="3">
    <location>
        <begin position="157"/>
        <end position="308"/>
    </location>
</feature>
<feature type="compositionally biased region" description="Pro residues" evidence="1">
    <location>
        <begin position="124"/>
        <end position="148"/>
    </location>
</feature>
<feature type="transmembrane region" description="Helical" evidence="2">
    <location>
        <begin position="12"/>
        <end position="35"/>
    </location>
</feature>